<gene>
    <name evidence="1" type="ORF">CTRU02_207881</name>
</gene>
<evidence type="ECO:0000313" key="2">
    <source>
        <dbReference type="Proteomes" id="UP000805649"/>
    </source>
</evidence>
<dbReference type="EMBL" id="VUJX02000004">
    <property type="protein sequence ID" value="KAL0938150.1"/>
    <property type="molecule type" value="Genomic_DNA"/>
</dbReference>
<name>A0ACC3Z233_COLTU</name>
<dbReference type="Proteomes" id="UP000805649">
    <property type="component" value="Unassembled WGS sequence"/>
</dbReference>
<evidence type="ECO:0000313" key="1">
    <source>
        <dbReference type="EMBL" id="KAL0938150.1"/>
    </source>
</evidence>
<protein>
    <submittedName>
        <fullName evidence="1">Uncharacterized protein</fullName>
    </submittedName>
</protein>
<sequence>MKIKRVSHDGCFRLLWIMLGGIAPRLSSLMGLGLRLPTTDREFPDNAGAWVSMRSTWSDPEGLFIAMKAGSMIGHAAHGNLDAGDFVLDAMGERWAGELCQDDYLAEGYFSGESQDSRRWDYYRCRTEGQNTMVMNGENQIADSQPQTRFESSEMNGDPDLIETTAYWIVNMAAAYNGTRIQRGLRMLNKRRQVLIQDEIGTSPHSFQWRMHTNASISYSKDQRTARLDLNNKTLDVILQSPVNAVFETLEPVPQGDSRKDNLKDMSNEGVSVLAIDIFSGSSTVSVVFSPRWGRDKEVKLPKLVPLEEWTLGSHEQDE</sequence>
<organism evidence="1 2">
    <name type="scientific">Colletotrichum truncatum</name>
    <name type="common">Anthracnose fungus</name>
    <name type="synonym">Colletotrichum capsici</name>
    <dbReference type="NCBI Taxonomy" id="5467"/>
    <lineage>
        <taxon>Eukaryota</taxon>
        <taxon>Fungi</taxon>
        <taxon>Dikarya</taxon>
        <taxon>Ascomycota</taxon>
        <taxon>Pezizomycotina</taxon>
        <taxon>Sordariomycetes</taxon>
        <taxon>Hypocreomycetidae</taxon>
        <taxon>Glomerellales</taxon>
        <taxon>Glomerellaceae</taxon>
        <taxon>Colletotrichum</taxon>
        <taxon>Colletotrichum truncatum species complex</taxon>
    </lineage>
</organism>
<reference evidence="1 2" key="1">
    <citation type="journal article" date="2020" name="Phytopathology">
        <title>Genome Sequence Resources of Colletotrichum truncatum, C. plurivorum, C. musicola, and C. sojae: Four Species Pathogenic to Soybean (Glycine max).</title>
        <authorList>
            <person name="Rogerio F."/>
            <person name="Boufleur T.R."/>
            <person name="Ciampi-Guillardi M."/>
            <person name="Sukno S.A."/>
            <person name="Thon M.R."/>
            <person name="Massola Junior N.S."/>
            <person name="Baroncelli R."/>
        </authorList>
    </citation>
    <scope>NUCLEOTIDE SEQUENCE [LARGE SCALE GENOMIC DNA]</scope>
    <source>
        <strain evidence="1 2">CMES1059</strain>
    </source>
</reference>
<proteinExistence type="predicted"/>
<comment type="caution">
    <text evidence="1">The sequence shown here is derived from an EMBL/GenBank/DDBJ whole genome shotgun (WGS) entry which is preliminary data.</text>
</comment>
<keyword evidence="2" id="KW-1185">Reference proteome</keyword>
<accession>A0ACC3Z233</accession>